<keyword evidence="1" id="KW-1133">Transmembrane helix</keyword>
<proteinExistence type="predicted"/>
<dbReference type="EMBL" id="KP453775">
    <property type="protein sequence ID" value="AJS10166.1"/>
    <property type="molecule type" value="Genomic_DNA"/>
</dbReference>
<geneLocation type="plasmid" evidence="2">
    <name>pKP12226</name>
</geneLocation>
<feature type="transmembrane region" description="Helical" evidence="1">
    <location>
        <begin position="62"/>
        <end position="83"/>
    </location>
</feature>
<feature type="transmembrane region" description="Helical" evidence="1">
    <location>
        <begin position="29"/>
        <end position="50"/>
    </location>
</feature>
<evidence type="ECO:0000313" key="2">
    <source>
        <dbReference type="EMBL" id="AJS10166.1"/>
    </source>
</evidence>
<organism evidence="2">
    <name type="scientific">Klebsiella pneumoniae</name>
    <dbReference type="NCBI Taxonomy" id="573"/>
    <lineage>
        <taxon>Bacteria</taxon>
        <taxon>Pseudomonadati</taxon>
        <taxon>Pseudomonadota</taxon>
        <taxon>Gammaproteobacteria</taxon>
        <taxon>Enterobacterales</taxon>
        <taxon>Enterobacteriaceae</taxon>
        <taxon>Klebsiella/Raoultella group</taxon>
        <taxon>Klebsiella</taxon>
        <taxon>Klebsiella pneumoniae complex</taxon>
    </lineage>
</organism>
<reference evidence="2" key="1">
    <citation type="journal article" date="2015" name="Antimicrob. Agents Chemother.">
        <title>A Plasmid Bearing the blaCTX-M-15 Gene and Phage P1-Like Sequences from a Sequence Type 11 Klebsiella pneumoniae Isolate.</title>
        <authorList>
            <person name="Shin J."/>
            <person name="Ko K.S."/>
        </authorList>
    </citation>
    <scope>NUCLEOTIDE SEQUENCE</scope>
    <source>
        <strain evidence="2">ST11</strain>
        <plasmid evidence="2">pKP12226</plasmid>
    </source>
</reference>
<dbReference type="AlphaFoldDB" id="A0A0D3RL11"/>
<evidence type="ECO:0000256" key="1">
    <source>
        <dbReference type="SAM" id="Phobius"/>
    </source>
</evidence>
<keyword evidence="2" id="KW-0614">Plasmid</keyword>
<feature type="transmembrane region" description="Helical" evidence="1">
    <location>
        <begin position="120"/>
        <end position="146"/>
    </location>
</feature>
<sequence>MAHAELPALPLLQAAITSLSLNIFFKQCIIFLLCLFTLCRIFTVFNRLFCYLKFCLFRHAQVVILNSILPALCAPTAADAVLFPVRPPVSPADTVASVLIVCFCSSLRSDSFTPGYSIPIALAASSPVAAPAAPAATLLLCIAATAPPRMA</sequence>
<protein>
    <submittedName>
        <fullName evidence="2">Hypethetical protein</fullName>
    </submittedName>
</protein>
<accession>A0A0D3RL11</accession>
<keyword evidence="1" id="KW-0812">Transmembrane</keyword>
<name>A0A0D3RL11_KLEPN</name>
<keyword evidence="1" id="KW-0472">Membrane</keyword>